<keyword evidence="3" id="KW-0677">Repeat</keyword>
<proteinExistence type="predicted"/>
<keyword evidence="4" id="KW-0520">NAD</keyword>
<evidence type="ECO:0000256" key="1">
    <source>
        <dbReference type="ARBA" id="ARBA00011982"/>
    </source>
</evidence>
<dbReference type="GO" id="GO:0061809">
    <property type="term" value="F:NAD+ nucleosidase activity, cyclic ADP-ribose generating"/>
    <property type="evidence" value="ECO:0007669"/>
    <property type="project" value="UniProtKB-EC"/>
</dbReference>
<evidence type="ECO:0000313" key="9">
    <source>
        <dbReference type="EnsemblPlants" id="QL03p000676:mrna"/>
    </source>
</evidence>
<evidence type="ECO:0000259" key="7">
    <source>
        <dbReference type="Pfam" id="PF20160"/>
    </source>
</evidence>
<dbReference type="Pfam" id="PF20160">
    <property type="entry name" value="C-JID"/>
    <property type="match status" value="1"/>
</dbReference>
<keyword evidence="2" id="KW-0433">Leucine-rich repeat</keyword>
<feature type="domain" description="Disease resistance protein Roq1-like winged-helix" evidence="8">
    <location>
        <begin position="241"/>
        <end position="310"/>
    </location>
</feature>
<dbReference type="InterPro" id="IPR045344">
    <property type="entry name" value="C-JID"/>
</dbReference>
<dbReference type="Pfam" id="PF00931">
    <property type="entry name" value="NB-ARC"/>
    <property type="match status" value="1"/>
</dbReference>
<dbReference type="AlphaFoldDB" id="A0A7N2L3S8"/>
<evidence type="ECO:0000259" key="6">
    <source>
        <dbReference type="Pfam" id="PF00931"/>
    </source>
</evidence>
<dbReference type="SUPFAM" id="SSF52058">
    <property type="entry name" value="L domain-like"/>
    <property type="match status" value="1"/>
</dbReference>
<dbReference type="InterPro" id="IPR032675">
    <property type="entry name" value="LRR_dom_sf"/>
</dbReference>
<dbReference type="EnsemblPlants" id="QL03p000676:mrna">
    <property type="protein sequence ID" value="QL03p000676:mrna"/>
    <property type="gene ID" value="QL03p000676"/>
</dbReference>
<accession>A0A7N2L3S8</accession>
<reference evidence="9" key="2">
    <citation type="submission" date="2021-01" db="UniProtKB">
        <authorList>
            <consortium name="EnsemblPlants"/>
        </authorList>
    </citation>
    <scope>IDENTIFICATION</scope>
</reference>
<dbReference type="PANTHER" id="PTHR11017:SF559">
    <property type="entry name" value="DISEASE RESISTANCE PROTEIN CHL1"/>
    <property type="match status" value="1"/>
</dbReference>
<evidence type="ECO:0000256" key="2">
    <source>
        <dbReference type="ARBA" id="ARBA00022614"/>
    </source>
</evidence>
<evidence type="ECO:0000256" key="4">
    <source>
        <dbReference type="ARBA" id="ARBA00023027"/>
    </source>
</evidence>
<dbReference type="EC" id="3.2.2.6" evidence="1"/>
<dbReference type="GO" id="GO:0043531">
    <property type="term" value="F:ADP binding"/>
    <property type="evidence" value="ECO:0007669"/>
    <property type="project" value="InterPro"/>
</dbReference>
<sequence length="670" mass="76570">MESTIAKMIPLYLGFENNVYLIGIHGMGGLGKTTLARILYDEFHIHFEGSSFIANIREDSQKHGLPRLQKQLLVDILKDKEINIQNVYEGVDMIKKRLCHKKVLLVIDDVNYLDQLEKLVGEKNWFGLGSWIIITTRDERVLIQHGVLRRYKPEVLNNDDALKLFCLKAFKMEQPKEGYMQLSQKVVEYANGLPLALVTLGSFLVERTIDEWQSTLNNFKETKGEIYDILKISYDGLEEMWKEIFLDITCFFRGNTKDEVLEMLKNRGFDAKIGLSVLVEKSLITMDDNEHLGMHDLLQEMGQKIVRLKSGGNLGKQSRLWLNEDLLCVLKNNMSLFSKYKATNAIQAIVVNCKEEDCSHGEFSEVFSKMSNLRLLSICHLHSKNTLNRDPNELRYLERECYSLKCLPSGFPPKELVQLDLKYSRIKYLWEGVKILGKLKYINISSSNLIRTPDFSGIPSLEKGIMKSLSELRLSWTAIKELPPTSMKCLSSLKYLTLSGINFVTLPVSISQLSHLEALDFSHCVKLRSVPELPASVTYIKAEGCTSLEPLPALLRQSSLSRPPSQSYDESSGGVAFTILNRYLQRLLCRKTGYETSPKRKEDGSKTEFQISIPGFRIPQWLSHQRLGNSMSIKLSPNWCNSWWMGFAICASYAMNTLSFFPFRVFRAVV</sequence>
<evidence type="ECO:0000313" key="10">
    <source>
        <dbReference type="Proteomes" id="UP000594261"/>
    </source>
</evidence>
<dbReference type="OMA" id="PRIYQAD"/>
<dbReference type="SUPFAM" id="SSF52540">
    <property type="entry name" value="P-loop containing nucleoside triphosphate hydrolases"/>
    <property type="match status" value="1"/>
</dbReference>
<dbReference type="Pfam" id="PF23282">
    <property type="entry name" value="WHD_ROQ1"/>
    <property type="match status" value="1"/>
</dbReference>
<dbReference type="InterPro" id="IPR042197">
    <property type="entry name" value="Apaf_helical"/>
</dbReference>
<evidence type="ECO:0000256" key="3">
    <source>
        <dbReference type="ARBA" id="ARBA00022737"/>
    </source>
</evidence>
<dbReference type="EMBL" id="LRBV02000003">
    <property type="status" value="NOT_ANNOTATED_CDS"/>
    <property type="molecule type" value="Genomic_DNA"/>
</dbReference>
<reference evidence="9 10" key="1">
    <citation type="journal article" date="2016" name="G3 (Bethesda)">
        <title>First Draft Assembly and Annotation of the Genome of a California Endemic Oak Quercus lobata Nee (Fagaceae).</title>
        <authorList>
            <person name="Sork V.L."/>
            <person name="Fitz-Gibbon S.T."/>
            <person name="Puiu D."/>
            <person name="Crepeau M."/>
            <person name="Gugger P.F."/>
            <person name="Sherman R."/>
            <person name="Stevens K."/>
            <person name="Langley C.H."/>
            <person name="Pellegrini M."/>
            <person name="Salzberg S.L."/>
        </authorList>
    </citation>
    <scope>NUCLEOTIDE SEQUENCE [LARGE SCALE GENOMIC DNA]</scope>
    <source>
        <strain evidence="9 10">cv. SW786</strain>
    </source>
</reference>
<dbReference type="Proteomes" id="UP000594261">
    <property type="component" value="Chromosome 3"/>
</dbReference>
<dbReference type="GO" id="GO:0006952">
    <property type="term" value="P:defense response"/>
    <property type="evidence" value="ECO:0007669"/>
    <property type="project" value="InterPro"/>
</dbReference>
<feature type="domain" description="C-JID" evidence="7">
    <location>
        <begin position="614"/>
        <end position="656"/>
    </location>
</feature>
<dbReference type="InterPro" id="IPR058192">
    <property type="entry name" value="WHD_ROQ1-like"/>
</dbReference>
<dbReference type="PRINTS" id="PR00364">
    <property type="entry name" value="DISEASERSIST"/>
</dbReference>
<dbReference type="Gramene" id="QL03p000676:mrna">
    <property type="protein sequence ID" value="QL03p000676:mrna"/>
    <property type="gene ID" value="QL03p000676"/>
</dbReference>
<dbReference type="Gene3D" id="1.10.8.430">
    <property type="entry name" value="Helical domain of apoptotic protease-activating factors"/>
    <property type="match status" value="1"/>
</dbReference>
<evidence type="ECO:0000256" key="5">
    <source>
        <dbReference type="ARBA" id="ARBA00047304"/>
    </source>
</evidence>
<dbReference type="InterPro" id="IPR044974">
    <property type="entry name" value="Disease_R_plants"/>
</dbReference>
<protein>
    <recommendedName>
        <fullName evidence="1">ADP-ribosyl cyclase/cyclic ADP-ribose hydrolase</fullName>
        <ecNumber evidence="1">3.2.2.6</ecNumber>
    </recommendedName>
</protein>
<dbReference type="InParanoid" id="A0A7N2L3S8"/>
<dbReference type="InterPro" id="IPR027417">
    <property type="entry name" value="P-loop_NTPase"/>
</dbReference>
<keyword evidence="10" id="KW-1185">Reference proteome</keyword>
<dbReference type="Gene3D" id="3.80.10.10">
    <property type="entry name" value="Ribonuclease Inhibitor"/>
    <property type="match status" value="2"/>
</dbReference>
<dbReference type="PANTHER" id="PTHR11017">
    <property type="entry name" value="LEUCINE-RICH REPEAT-CONTAINING PROTEIN"/>
    <property type="match status" value="1"/>
</dbReference>
<dbReference type="SUPFAM" id="SSF46785">
    <property type="entry name" value="Winged helix' DNA-binding domain"/>
    <property type="match status" value="1"/>
</dbReference>
<evidence type="ECO:0000259" key="8">
    <source>
        <dbReference type="Pfam" id="PF23282"/>
    </source>
</evidence>
<organism evidence="9 10">
    <name type="scientific">Quercus lobata</name>
    <name type="common">Valley oak</name>
    <dbReference type="NCBI Taxonomy" id="97700"/>
    <lineage>
        <taxon>Eukaryota</taxon>
        <taxon>Viridiplantae</taxon>
        <taxon>Streptophyta</taxon>
        <taxon>Embryophyta</taxon>
        <taxon>Tracheophyta</taxon>
        <taxon>Spermatophyta</taxon>
        <taxon>Magnoliopsida</taxon>
        <taxon>eudicotyledons</taxon>
        <taxon>Gunneridae</taxon>
        <taxon>Pentapetalae</taxon>
        <taxon>rosids</taxon>
        <taxon>fabids</taxon>
        <taxon>Fagales</taxon>
        <taxon>Fagaceae</taxon>
        <taxon>Quercus</taxon>
    </lineage>
</organism>
<name>A0A7N2L3S8_QUELO</name>
<dbReference type="InterPro" id="IPR036390">
    <property type="entry name" value="WH_DNA-bd_sf"/>
</dbReference>
<dbReference type="Gene3D" id="3.40.50.300">
    <property type="entry name" value="P-loop containing nucleotide triphosphate hydrolases"/>
    <property type="match status" value="1"/>
</dbReference>
<comment type="catalytic activity">
    <reaction evidence="5">
        <text>NAD(+) + H2O = ADP-D-ribose + nicotinamide + H(+)</text>
        <dbReference type="Rhea" id="RHEA:16301"/>
        <dbReference type="ChEBI" id="CHEBI:15377"/>
        <dbReference type="ChEBI" id="CHEBI:15378"/>
        <dbReference type="ChEBI" id="CHEBI:17154"/>
        <dbReference type="ChEBI" id="CHEBI:57540"/>
        <dbReference type="ChEBI" id="CHEBI:57967"/>
        <dbReference type="EC" id="3.2.2.6"/>
    </reaction>
    <physiologicalReaction direction="left-to-right" evidence="5">
        <dbReference type="Rhea" id="RHEA:16302"/>
    </physiologicalReaction>
</comment>
<dbReference type="InterPro" id="IPR002182">
    <property type="entry name" value="NB-ARC"/>
</dbReference>
<feature type="domain" description="NB-ARC" evidence="6">
    <location>
        <begin position="16"/>
        <end position="173"/>
    </location>
</feature>